<dbReference type="Proteomes" id="UP001054837">
    <property type="component" value="Unassembled WGS sequence"/>
</dbReference>
<evidence type="ECO:0000313" key="2">
    <source>
        <dbReference type="Proteomes" id="UP001054837"/>
    </source>
</evidence>
<reference evidence="1 2" key="1">
    <citation type="submission" date="2021-06" db="EMBL/GenBank/DDBJ databases">
        <title>Caerostris darwini draft genome.</title>
        <authorList>
            <person name="Kono N."/>
            <person name="Arakawa K."/>
        </authorList>
    </citation>
    <scope>NUCLEOTIDE SEQUENCE [LARGE SCALE GENOMIC DNA]</scope>
</reference>
<name>A0AAV4QN21_9ARAC</name>
<accession>A0AAV4QN21</accession>
<keyword evidence="2" id="KW-1185">Reference proteome</keyword>
<comment type="caution">
    <text evidence="1">The sequence shown here is derived from an EMBL/GenBank/DDBJ whole genome shotgun (WGS) entry which is preliminary data.</text>
</comment>
<evidence type="ECO:0000313" key="1">
    <source>
        <dbReference type="EMBL" id="GIY09602.1"/>
    </source>
</evidence>
<dbReference type="EMBL" id="BPLQ01004659">
    <property type="protein sequence ID" value="GIY09602.1"/>
    <property type="molecule type" value="Genomic_DNA"/>
</dbReference>
<proteinExistence type="predicted"/>
<sequence>MTQGRGGEGGLAYYRDENARGEQWAGGFMAAIFHDPAKISRIRARRPDSDHCLRTFIIPIGIVTTEIERFRTVARAIFCPPPPYPLFSTLLPILCSS</sequence>
<protein>
    <submittedName>
        <fullName evidence="1">Uncharacterized protein</fullName>
    </submittedName>
</protein>
<dbReference type="AlphaFoldDB" id="A0AAV4QN21"/>
<gene>
    <name evidence="1" type="ORF">CDAR_598391</name>
</gene>
<organism evidence="1 2">
    <name type="scientific">Caerostris darwini</name>
    <dbReference type="NCBI Taxonomy" id="1538125"/>
    <lineage>
        <taxon>Eukaryota</taxon>
        <taxon>Metazoa</taxon>
        <taxon>Ecdysozoa</taxon>
        <taxon>Arthropoda</taxon>
        <taxon>Chelicerata</taxon>
        <taxon>Arachnida</taxon>
        <taxon>Araneae</taxon>
        <taxon>Araneomorphae</taxon>
        <taxon>Entelegynae</taxon>
        <taxon>Araneoidea</taxon>
        <taxon>Araneidae</taxon>
        <taxon>Caerostris</taxon>
    </lineage>
</organism>